<dbReference type="Proteomes" id="UP000229497">
    <property type="component" value="Unassembled WGS sequence"/>
</dbReference>
<feature type="non-terminal residue" evidence="1">
    <location>
        <position position="1"/>
    </location>
</feature>
<name>A0A2H0KJX8_9BACT</name>
<evidence type="ECO:0000313" key="2">
    <source>
        <dbReference type="Proteomes" id="UP000229497"/>
    </source>
</evidence>
<evidence type="ECO:0000313" key="1">
    <source>
        <dbReference type="EMBL" id="PIQ71549.1"/>
    </source>
</evidence>
<proteinExistence type="predicted"/>
<reference evidence="1 2" key="1">
    <citation type="submission" date="2017-09" db="EMBL/GenBank/DDBJ databases">
        <title>Depth-based differentiation of microbial function through sediment-hosted aquifers and enrichment of novel symbionts in the deep terrestrial subsurface.</title>
        <authorList>
            <person name="Probst A.J."/>
            <person name="Ladd B."/>
            <person name="Jarett J.K."/>
            <person name="Geller-Mcgrath D.E."/>
            <person name="Sieber C.M."/>
            <person name="Emerson J.B."/>
            <person name="Anantharaman K."/>
            <person name="Thomas B.C."/>
            <person name="Malmstrom R."/>
            <person name="Stieglmeier M."/>
            <person name="Klingl A."/>
            <person name="Woyke T."/>
            <person name="Ryan C.M."/>
            <person name="Banfield J.F."/>
        </authorList>
    </citation>
    <scope>NUCLEOTIDE SEQUENCE [LARGE SCALE GENOMIC DNA]</scope>
    <source>
        <strain evidence="1">CG11_big_fil_rev_8_21_14_0_20_37_16</strain>
    </source>
</reference>
<organism evidence="1 2">
    <name type="scientific">Candidatus Roizmanbacteria bacterium CG11_big_fil_rev_8_21_14_0_20_37_16</name>
    <dbReference type="NCBI Taxonomy" id="1974857"/>
    <lineage>
        <taxon>Bacteria</taxon>
        <taxon>Candidatus Roizmaniibacteriota</taxon>
    </lineage>
</organism>
<sequence length="147" mass="16983">ISYYQQVEQIINRSKLIPGGIYTERISPYLWVSSTSISQIMKYFKENGQLPNLPKMPFLIDDTSPSTNSLMFFDEFSPNIMPYSAFPFSEDNIVEIITGQIQIKVVVNEKELVKSFKGRVGIWSFLPEMQLLLFTTLMTLTKLKKQL</sequence>
<comment type="caution">
    <text evidence="1">The sequence shown here is derived from an EMBL/GenBank/DDBJ whole genome shotgun (WGS) entry which is preliminary data.</text>
</comment>
<dbReference type="AlphaFoldDB" id="A0A2H0KJX8"/>
<gene>
    <name evidence="1" type="ORF">COV87_02685</name>
</gene>
<protein>
    <submittedName>
        <fullName evidence="1">Uncharacterized protein</fullName>
    </submittedName>
</protein>
<accession>A0A2H0KJX8</accession>
<dbReference type="EMBL" id="PCVK01000078">
    <property type="protein sequence ID" value="PIQ71549.1"/>
    <property type="molecule type" value="Genomic_DNA"/>
</dbReference>